<feature type="chain" id="PRO_5044631722" evidence="3">
    <location>
        <begin position="20"/>
        <end position="663"/>
    </location>
</feature>
<feature type="coiled-coil region" evidence="1">
    <location>
        <begin position="181"/>
        <end position="208"/>
    </location>
</feature>
<evidence type="ECO:0000256" key="3">
    <source>
        <dbReference type="SAM" id="SignalP"/>
    </source>
</evidence>
<evidence type="ECO:0000256" key="2">
    <source>
        <dbReference type="SAM" id="MobiDB-lite"/>
    </source>
</evidence>
<feature type="region of interest" description="Disordered" evidence="2">
    <location>
        <begin position="490"/>
        <end position="655"/>
    </location>
</feature>
<reference evidence="4 6" key="1">
    <citation type="submission" date="2020-01" db="EMBL/GenBank/DDBJ databases">
        <authorList>
            <consortium name="DOE Joint Genome Institute"/>
            <person name="Haridas S."/>
            <person name="Albert R."/>
            <person name="Binder M."/>
            <person name="Bloem J."/>
            <person name="Labutti K."/>
            <person name="Salamov A."/>
            <person name="Andreopoulos B."/>
            <person name="Baker S.E."/>
            <person name="Barry K."/>
            <person name="Bills G."/>
            <person name="Bluhm B.H."/>
            <person name="Cannon C."/>
            <person name="Castanera R."/>
            <person name="Culley D.E."/>
            <person name="Daum C."/>
            <person name="Ezra D."/>
            <person name="Gonzalez J.B."/>
            <person name="Henrissat B."/>
            <person name="Kuo A."/>
            <person name="Liang C."/>
            <person name="Lipzen A."/>
            <person name="Lutzoni F."/>
            <person name="Magnuson J."/>
            <person name="Mondo S."/>
            <person name="Nolan M."/>
            <person name="Ohm R."/>
            <person name="Pangilinan J."/>
            <person name="Park H.-J."/>
            <person name="Ramirez L."/>
            <person name="Alfaro M."/>
            <person name="Sun H."/>
            <person name="Tritt A."/>
            <person name="Yoshinaga Y."/>
            <person name="Zwiers L.-H."/>
            <person name="Turgeon B.G."/>
            <person name="Goodwin S.B."/>
            <person name="Spatafora J.W."/>
            <person name="Crous P.W."/>
            <person name="Grigoriev I.V."/>
        </authorList>
    </citation>
    <scope>NUCLEOTIDE SEQUENCE</scope>
    <source>
        <strain evidence="4 6">CBS 781.70</strain>
    </source>
</reference>
<evidence type="ECO:0000313" key="5">
    <source>
        <dbReference type="Proteomes" id="UP000504638"/>
    </source>
</evidence>
<keyword evidence="5" id="KW-1185">Reference proteome</keyword>
<dbReference type="AlphaFoldDB" id="A0A6G1G098"/>
<name>A0A6G1G098_9PEZI</name>
<dbReference type="RefSeq" id="XP_033533168.1">
    <property type="nucleotide sequence ID" value="XM_033681347.1"/>
</dbReference>
<evidence type="ECO:0000313" key="4">
    <source>
        <dbReference type="EMBL" id="KAF1811537.1"/>
    </source>
</evidence>
<accession>A0A6G1G098</accession>
<feature type="compositionally biased region" description="Low complexity" evidence="2">
    <location>
        <begin position="522"/>
        <end position="549"/>
    </location>
</feature>
<protein>
    <submittedName>
        <fullName evidence="4 6">Uncharacterized protein</fullName>
    </submittedName>
</protein>
<dbReference type="EMBL" id="ML975161">
    <property type="protein sequence ID" value="KAF1811537.1"/>
    <property type="molecule type" value="Genomic_DNA"/>
</dbReference>
<feature type="compositionally biased region" description="Acidic residues" evidence="2">
    <location>
        <begin position="564"/>
        <end position="580"/>
    </location>
</feature>
<dbReference type="GeneID" id="54421917"/>
<gene>
    <name evidence="4 6" type="ORF">P152DRAFT_474694</name>
</gene>
<reference evidence="6" key="3">
    <citation type="submission" date="2025-04" db="UniProtKB">
        <authorList>
            <consortium name="RefSeq"/>
        </authorList>
    </citation>
    <scope>IDENTIFICATION</scope>
    <source>
        <strain evidence="6">CBS 781.70</strain>
    </source>
</reference>
<dbReference type="Proteomes" id="UP000504638">
    <property type="component" value="Unplaced"/>
</dbReference>
<reference evidence="6" key="2">
    <citation type="submission" date="2020-04" db="EMBL/GenBank/DDBJ databases">
        <authorList>
            <consortium name="NCBI Genome Project"/>
        </authorList>
    </citation>
    <scope>NUCLEOTIDE SEQUENCE</scope>
    <source>
        <strain evidence="6">CBS 781.70</strain>
    </source>
</reference>
<evidence type="ECO:0000256" key="1">
    <source>
        <dbReference type="SAM" id="Coils"/>
    </source>
</evidence>
<feature type="signal peptide" evidence="3">
    <location>
        <begin position="1"/>
        <end position="19"/>
    </location>
</feature>
<keyword evidence="1" id="KW-0175">Coiled coil</keyword>
<proteinExistence type="predicted"/>
<evidence type="ECO:0000313" key="6">
    <source>
        <dbReference type="RefSeq" id="XP_033533168.1"/>
    </source>
</evidence>
<organism evidence="4">
    <name type="scientific">Eremomyces bilateralis CBS 781.70</name>
    <dbReference type="NCBI Taxonomy" id="1392243"/>
    <lineage>
        <taxon>Eukaryota</taxon>
        <taxon>Fungi</taxon>
        <taxon>Dikarya</taxon>
        <taxon>Ascomycota</taxon>
        <taxon>Pezizomycotina</taxon>
        <taxon>Dothideomycetes</taxon>
        <taxon>Dothideomycetes incertae sedis</taxon>
        <taxon>Eremomycetales</taxon>
        <taxon>Eremomycetaceae</taxon>
        <taxon>Eremomyces</taxon>
    </lineage>
</organism>
<dbReference type="OrthoDB" id="4225201at2759"/>
<sequence>MRVTLAGLVCVSAVATGAALNSWFFDLRVSSSDQVCSNSNITLNGHSLATSGVEDVSTSPLVLTGIGQGSVPIAVHSQLHVVYLDVSWAFYCLSPEADTADQPPSPSAQLLTVAIDRFNGKAVEGSSGFTLSFNQTQRPQVLRLDPKPILTSASATALDPLSDWISPPPRLRLPSDSNSAVDRDLQDLQVLERELSLLQRLIEQKRRRIELQGKPDAPIAEEELRDCDSIRCYVNYFLQKAHGAAQVLYTKLPSWHFNEEPGEGVVKMHHPAAQTDLESQSNCIQPPPPCHCSPEKIDMEGEKGCECAVPGATPSHSHNGYHVLGNPEPSTKRNPFITLLHILLSIVTLAFIFRLLRSCCCSPRQRAERAARREEARTAREYHSAALSQQPSKWRKCFSRRSSKNPAMDTMNYEEKTQLVRQQENVLEREMQNEIRGLQIAHEVVSSMVRTDVCQSCGFNPGPTGTSSTATHHIHQTAYQISPHLAFMSPAAHHGTSSNPYRSSAHRPRPITIPSPALSITSSSPVRSRASSDGSSSGRSISGWSGLSGVSRNTTLPPYRTDASDYDSETEPPAYGEDDAGERGAVADGFSRPESHRGVGGGETRRYVPGMEGTARISQEREHVSAMWSPQSAGADADGEFSPRASMDTLDSRGPGIVGFTYV</sequence>
<keyword evidence="3" id="KW-0732">Signal</keyword>